<protein>
    <recommendedName>
        <fullName evidence="2">5'-3' DNA helicase ZGRF1-like N-terminal domain-containing protein</fullName>
    </recommendedName>
</protein>
<feature type="compositionally biased region" description="Basic and acidic residues" evidence="1">
    <location>
        <begin position="812"/>
        <end position="829"/>
    </location>
</feature>
<dbReference type="InterPro" id="IPR052800">
    <property type="entry name" value="DNA_Repair_Helicase_ZGRF1"/>
</dbReference>
<evidence type="ECO:0000313" key="4">
    <source>
        <dbReference type="Proteomes" id="UP001369815"/>
    </source>
</evidence>
<dbReference type="GO" id="GO:0035861">
    <property type="term" value="C:site of double-strand break"/>
    <property type="evidence" value="ECO:0007669"/>
    <property type="project" value="TreeGrafter"/>
</dbReference>
<proteinExistence type="predicted"/>
<feature type="region of interest" description="Disordered" evidence="1">
    <location>
        <begin position="1"/>
        <end position="22"/>
    </location>
</feature>
<dbReference type="PANTHER" id="PTHR28535">
    <property type="entry name" value="ZINC FINGER GRF-TYPE CONTAINING 1"/>
    <property type="match status" value="1"/>
</dbReference>
<evidence type="ECO:0000259" key="2">
    <source>
        <dbReference type="Pfam" id="PF10382"/>
    </source>
</evidence>
<feature type="compositionally biased region" description="Polar residues" evidence="1">
    <location>
        <begin position="236"/>
        <end position="258"/>
    </location>
</feature>
<dbReference type="AlphaFoldDB" id="A0AAX6MVC1"/>
<feature type="domain" description="5'-3' DNA helicase ZGRF1-like N-terminal" evidence="2">
    <location>
        <begin position="26"/>
        <end position="107"/>
    </location>
</feature>
<accession>A0AAX6MVC1</accession>
<dbReference type="PANTHER" id="PTHR28535:SF1">
    <property type="entry name" value="PROTEIN ZGRF1"/>
    <property type="match status" value="1"/>
</dbReference>
<evidence type="ECO:0000256" key="1">
    <source>
        <dbReference type="SAM" id="MobiDB-lite"/>
    </source>
</evidence>
<reference evidence="3 4" key="1">
    <citation type="journal article" date="2024" name="Front Chem Biol">
        <title>Unveiling the potential of Daldinia eschscholtzii MFLUCC 19-0629 through bioactivity and bioinformatics studies for enhanced sustainable agriculture production.</title>
        <authorList>
            <person name="Brooks S."/>
            <person name="Weaver J.A."/>
            <person name="Klomchit A."/>
            <person name="Alharthi S.A."/>
            <person name="Onlamun T."/>
            <person name="Nurani R."/>
            <person name="Vong T.K."/>
            <person name="Alberti F."/>
            <person name="Greco C."/>
        </authorList>
    </citation>
    <scope>NUCLEOTIDE SEQUENCE [LARGE SCALE GENOMIC DNA]</scope>
    <source>
        <strain evidence="3">MFLUCC 19-0629</strain>
    </source>
</reference>
<feature type="compositionally biased region" description="Low complexity" evidence="1">
    <location>
        <begin position="215"/>
        <end position="228"/>
    </location>
</feature>
<feature type="compositionally biased region" description="Polar residues" evidence="1">
    <location>
        <begin position="7"/>
        <end position="22"/>
    </location>
</feature>
<gene>
    <name evidence="3" type="ORF">Daesc_001722</name>
</gene>
<feature type="region of interest" description="Disordered" evidence="1">
    <location>
        <begin position="183"/>
        <end position="258"/>
    </location>
</feature>
<evidence type="ECO:0000313" key="3">
    <source>
        <dbReference type="EMBL" id="KAK6956444.1"/>
    </source>
</evidence>
<feature type="region of interest" description="Disordered" evidence="1">
    <location>
        <begin position="675"/>
        <end position="703"/>
    </location>
</feature>
<dbReference type="Proteomes" id="UP001369815">
    <property type="component" value="Unassembled WGS sequence"/>
</dbReference>
<feature type="region of interest" description="Disordered" evidence="1">
    <location>
        <begin position="780"/>
        <end position="847"/>
    </location>
</feature>
<feature type="compositionally biased region" description="Polar residues" evidence="1">
    <location>
        <begin position="694"/>
        <end position="703"/>
    </location>
</feature>
<feature type="region of interest" description="Disordered" evidence="1">
    <location>
        <begin position="387"/>
        <end position="436"/>
    </location>
</feature>
<organism evidence="3 4">
    <name type="scientific">Daldinia eschscholtzii</name>
    <dbReference type="NCBI Taxonomy" id="292717"/>
    <lineage>
        <taxon>Eukaryota</taxon>
        <taxon>Fungi</taxon>
        <taxon>Dikarya</taxon>
        <taxon>Ascomycota</taxon>
        <taxon>Pezizomycotina</taxon>
        <taxon>Sordariomycetes</taxon>
        <taxon>Xylariomycetidae</taxon>
        <taxon>Xylariales</taxon>
        <taxon>Hypoxylaceae</taxon>
        <taxon>Daldinia</taxon>
    </lineage>
</organism>
<sequence length="861" mass="94387">MAAAMHNLNSSASSTHQSTPGSTAPVLEYICLFTRDLRRKQKRWQDGRLKYHTFNKRIMVYDDRGNFVGDTHWHEDYDFDEGEELELERGGTIVQVAECTGSRDQDLSELIDKRARERAERQSAALARRPPTAEAATSNVATPHFQLRHKPLHNVIGTPTGHHGRALMPTESPYEERQKQIVVARDSDLRPAKRRRREVSPPSKSGYAQSLFGASLTLSGTPTSSPLLRSKPPKVTSVSTNNQPLSSAISNTHDNNSGVTQISMRGVNAKGREDIQLNTSRGLLSKETHTERPATATRDSIKLQPALLPLSDKVDINEQYVPPANEKQSRLTRRKQTTEQCTEIGALEPTPVNLRSKGQESYEGCYLLSEDRHNALGNTALATGSVNRAAEDTPSISRPTESVRSEGLPTKPKPQNKAKMVGNTEEHSGVVHEQPISEARTELRIKPRKKRGLVMISEKSNSGSSSTLRTLKDQINVQYQPALLSDITKEDSNEDIRDGLVNINTGIKEPNRTRRRTQDALSCDSLLVNSKSTHRQHTEIKGGTAHCEDDPPILGPGIQSEFSKDIETCVHDDQTIGERGTPSSPGSECGAPTERTGCLRSRGDLSRKKKRRRIGDSTDSCLMAEVDNKNRNMANEDDTALLDDVPAPRLAQLGRKSVRSKEVIGFIFDEEITNGNGPQWNERGGKDGKASLASGFSANHSTVQPPLAKESRAVSSGVSPESIKIRNLSAVDVKEISCLPQEQTIPTSARVSGNSDVQALLSDDTTATRLPAAKMVVNPATRGKKAAKPSDAAGHVPQCPLPSEVTLGRLQDSIRREDNEQKARSEARRKACGAAMPGFARANGGPWSREAHDLFEFTRPL</sequence>
<feature type="region of interest" description="Disordered" evidence="1">
    <location>
        <begin position="574"/>
        <end position="597"/>
    </location>
</feature>
<name>A0AAX6MVC1_9PEZI</name>
<dbReference type="InterPro" id="IPR018838">
    <property type="entry name" value="ZGRF1-like_N"/>
</dbReference>
<comment type="caution">
    <text evidence="3">The sequence shown here is derived from an EMBL/GenBank/DDBJ whole genome shotgun (WGS) entry which is preliminary data.</text>
</comment>
<dbReference type="GO" id="GO:0006302">
    <property type="term" value="P:double-strand break repair"/>
    <property type="evidence" value="ECO:0007669"/>
    <property type="project" value="TreeGrafter"/>
</dbReference>
<dbReference type="Pfam" id="PF10382">
    <property type="entry name" value="ZGRF1-like_N"/>
    <property type="match status" value="1"/>
</dbReference>
<keyword evidence="4" id="KW-1185">Reference proteome</keyword>
<dbReference type="GO" id="GO:0005634">
    <property type="term" value="C:nucleus"/>
    <property type="evidence" value="ECO:0007669"/>
    <property type="project" value="TreeGrafter"/>
</dbReference>
<dbReference type="EMBL" id="JBANMG010000002">
    <property type="protein sequence ID" value="KAK6956444.1"/>
    <property type="molecule type" value="Genomic_DNA"/>
</dbReference>